<gene>
    <name evidence="1" type="ORF">NDU88_007154</name>
</gene>
<proteinExistence type="predicted"/>
<name>A0AAV7UPB1_PLEWA</name>
<sequence>MGKLLWGYQPLAGELGQRILDGWTKEGGRRERVQQPLTLSLLKDLSGILGVICFDMREALLFHTFMAWLFLEPSEFLSHWVLGESQVLIGGRSTLEVGGCPDGLGAPKPIRVVQGRRVLTSVASIFDLPPNAKTPVEGEEWRSFGIGIPPW</sequence>
<evidence type="ECO:0000313" key="2">
    <source>
        <dbReference type="Proteomes" id="UP001066276"/>
    </source>
</evidence>
<comment type="caution">
    <text evidence="1">The sequence shown here is derived from an EMBL/GenBank/DDBJ whole genome shotgun (WGS) entry which is preliminary data.</text>
</comment>
<evidence type="ECO:0000313" key="1">
    <source>
        <dbReference type="EMBL" id="KAJ1190416.1"/>
    </source>
</evidence>
<keyword evidence="2" id="KW-1185">Reference proteome</keyword>
<protein>
    <submittedName>
        <fullName evidence="1">Uncharacterized protein</fullName>
    </submittedName>
</protein>
<dbReference type="EMBL" id="JANPWB010000005">
    <property type="protein sequence ID" value="KAJ1190416.1"/>
    <property type="molecule type" value="Genomic_DNA"/>
</dbReference>
<dbReference type="AlphaFoldDB" id="A0AAV7UPB1"/>
<accession>A0AAV7UPB1</accession>
<dbReference type="Proteomes" id="UP001066276">
    <property type="component" value="Chromosome 3_1"/>
</dbReference>
<reference evidence="1" key="1">
    <citation type="journal article" date="2022" name="bioRxiv">
        <title>Sequencing and chromosome-scale assembly of the giantPleurodeles waltlgenome.</title>
        <authorList>
            <person name="Brown T."/>
            <person name="Elewa A."/>
            <person name="Iarovenko S."/>
            <person name="Subramanian E."/>
            <person name="Araus A.J."/>
            <person name="Petzold A."/>
            <person name="Susuki M."/>
            <person name="Suzuki K.-i.T."/>
            <person name="Hayashi T."/>
            <person name="Toyoda A."/>
            <person name="Oliveira C."/>
            <person name="Osipova E."/>
            <person name="Leigh N.D."/>
            <person name="Simon A."/>
            <person name="Yun M.H."/>
        </authorList>
    </citation>
    <scope>NUCLEOTIDE SEQUENCE</scope>
    <source>
        <strain evidence="1">20211129_DDA</strain>
        <tissue evidence="1">Liver</tissue>
    </source>
</reference>
<organism evidence="1 2">
    <name type="scientific">Pleurodeles waltl</name>
    <name type="common">Iberian ribbed newt</name>
    <dbReference type="NCBI Taxonomy" id="8319"/>
    <lineage>
        <taxon>Eukaryota</taxon>
        <taxon>Metazoa</taxon>
        <taxon>Chordata</taxon>
        <taxon>Craniata</taxon>
        <taxon>Vertebrata</taxon>
        <taxon>Euteleostomi</taxon>
        <taxon>Amphibia</taxon>
        <taxon>Batrachia</taxon>
        <taxon>Caudata</taxon>
        <taxon>Salamandroidea</taxon>
        <taxon>Salamandridae</taxon>
        <taxon>Pleurodelinae</taxon>
        <taxon>Pleurodeles</taxon>
    </lineage>
</organism>